<dbReference type="GO" id="GO:0007166">
    <property type="term" value="P:cell surface receptor signaling pathway"/>
    <property type="evidence" value="ECO:0007669"/>
    <property type="project" value="TreeGrafter"/>
</dbReference>
<dbReference type="AlphaFoldDB" id="A0A9F5J9T4"/>
<dbReference type="RefSeq" id="XP_025033043.1">
    <property type="nucleotide sequence ID" value="XM_025177275.1"/>
</dbReference>
<feature type="signal peptide" evidence="7">
    <location>
        <begin position="1"/>
        <end position="16"/>
    </location>
</feature>
<feature type="transmembrane region" description="Helical" evidence="6">
    <location>
        <begin position="190"/>
        <end position="208"/>
    </location>
</feature>
<evidence type="ECO:0000313" key="8">
    <source>
        <dbReference type="Proteomes" id="UP000695026"/>
    </source>
</evidence>
<evidence type="ECO:0000256" key="7">
    <source>
        <dbReference type="SAM" id="SignalP"/>
    </source>
</evidence>
<organism evidence="8 9">
    <name type="scientific">Python bivittatus</name>
    <name type="common">Burmese python</name>
    <name type="synonym">Python molurus bivittatus</name>
    <dbReference type="NCBI Taxonomy" id="176946"/>
    <lineage>
        <taxon>Eukaryota</taxon>
        <taxon>Metazoa</taxon>
        <taxon>Chordata</taxon>
        <taxon>Craniata</taxon>
        <taxon>Vertebrata</taxon>
        <taxon>Euteleostomi</taxon>
        <taxon>Lepidosauria</taxon>
        <taxon>Squamata</taxon>
        <taxon>Bifurcata</taxon>
        <taxon>Unidentata</taxon>
        <taxon>Episquamata</taxon>
        <taxon>Toxicofera</taxon>
        <taxon>Serpentes</taxon>
        <taxon>Henophidia</taxon>
        <taxon>Pythonidae</taxon>
        <taxon>Python</taxon>
    </lineage>
</organism>
<gene>
    <name evidence="9" type="primary">LOC103061414</name>
</gene>
<dbReference type="OMA" id="YCTTNIR"/>
<name>A0A9F5J9T4_PYTBI</name>
<dbReference type="KEGG" id="pbi:103061414"/>
<dbReference type="InterPro" id="IPR007237">
    <property type="entry name" value="CD20-like"/>
</dbReference>
<keyword evidence="7" id="KW-0732">Signal</keyword>
<feature type="transmembrane region" description="Helical" evidence="6">
    <location>
        <begin position="152"/>
        <end position="178"/>
    </location>
</feature>
<dbReference type="PANTHER" id="PTHR23320:SF155">
    <property type="entry name" value="MEMBRANE-SPANNING 4-DOMAINS SUBFAMILY A MEMBER 8"/>
    <property type="match status" value="1"/>
</dbReference>
<feature type="chain" id="PRO_5039935620" evidence="7">
    <location>
        <begin position="17"/>
        <end position="244"/>
    </location>
</feature>
<evidence type="ECO:0000256" key="5">
    <source>
        <dbReference type="ARBA" id="ARBA00023136"/>
    </source>
</evidence>
<feature type="transmembrane region" description="Helical" evidence="6">
    <location>
        <begin position="121"/>
        <end position="140"/>
    </location>
</feature>
<protein>
    <submittedName>
        <fullName evidence="9">Membrane-spanning 4-domains subfamily A member 12-like</fullName>
    </submittedName>
</protein>
<proteinExistence type="inferred from homology"/>
<evidence type="ECO:0000256" key="3">
    <source>
        <dbReference type="ARBA" id="ARBA00022692"/>
    </source>
</evidence>
<dbReference type="InterPro" id="IPR030417">
    <property type="entry name" value="MS4A"/>
</dbReference>
<dbReference type="Proteomes" id="UP000695026">
    <property type="component" value="Unplaced"/>
</dbReference>
<dbReference type="GO" id="GO:0005886">
    <property type="term" value="C:plasma membrane"/>
    <property type="evidence" value="ECO:0007669"/>
    <property type="project" value="TreeGrafter"/>
</dbReference>
<dbReference type="PANTHER" id="PTHR23320">
    <property type="entry name" value="MEMBRANE-SPANNING 4-DOMAINS SUBFAMILY A MS4A -RELATED"/>
    <property type="match status" value="1"/>
</dbReference>
<dbReference type="Pfam" id="PF04103">
    <property type="entry name" value="CD20"/>
    <property type="match status" value="1"/>
</dbReference>
<keyword evidence="8" id="KW-1185">Reference proteome</keyword>
<dbReference type="OrthoDB" id="10071849at2759"/>
<accession>A0A9F5J9T4</accession>
<comment type="subcellular location">
    <subcellularLocation>
        <location evidence="1">Membrane</location>
        <topology evidence="1">Multi-pass membrane protein</topology>
    </subcellularLocation>
</comment>
<evidence type="ECO:0000256" key="1">
    <source>
        <dbReference type="ARBA" id="ARBA00004141"/>
    </source>
</evidence>
<evidence type="ECO:0000256" key="4">
    <source>
        <dbReference type="ARBA" id="ARBA00022989"/>
    </source>
</evidence>
<dbReference type="GeneID" id="103061414"/>
<keyword evidence="3 6" id="KW-0812">Transmembrane</keyword>
<keyword evidence="4 6" id="KW-1133">Transmembrane helix</keyword>
<evidence type="ECO:0000313" key="9">
    <source>
        <dbReference type="RefSeq" id="XP_025033043.1"/>
    </source>
</evidence>
<comment type="similarity">
    <text evidence="2">Belongs to the MS4A family.</text>
</comment>
<keyword evidence="5 6" id="KW-0472">Membrane</keyword>
<feature type="transmembrane region" description="Helical" evidence="6">
    <location>
        <begin position="85"/>
        <end position="115"/>
    </location>
</feature>
<evidence type="ECO:0000256" key="2">
    <source>
        <dbReference type="ARBA" id="ARBA00009565"/>
    </source>
</evidence>
<reference evidence="9" key="1">
    <citation type="submission" date="2025-08" db="UniProtKB">
        <authorList>
            <consortium name="RefSeq"/>
        </authorList>
    </citation>
    <scope>IDENTIFICATION</scope>
    <source>
        <tissue evidence="9">Liver</tissue>
    </source>
</reference>
<sequence length="244" mass="26014">MNISLLVLFAGNLATAIHPTRMASGTSNEANLIPAQRIPSAVVQTSGAIPYLQYGGQQIGISYIAPREVPKRGALEKFLNVEAKVLGAVQIMIGLIHIGIGAVSLCLAPSGYIILSVAGGHPFWGGIFFISSGSLCIAAEKRQNRTLVKCSIGMNITSAIMALIGILLCISELVIHGITSQYYHPYEINWIKNVGTGLSCVLLLFNLLEFCITVPLAHFGCQANCCADDQVSFGCFDNSFTSSY</sequence>
<evidence type="ECO:0000256" key="6">
    <source>
        <dbReference type="SAM" id="Phobius"/>
    </source>
</evidence>